<keyword evidence="3" id="KW-1185">Reference proteome</keyword>
<comment type="caution">
    <text evidence="2">The sequence shown here is derived from an EMBL/GenBank/DDBJ whole genome shotgun (WGS) entry which is preliminary data.</text>
</comment>
<feature type="region of interest" description="Disordered" evidence="1">
    <location>
        <begin position="1"/>
        <end position="26"/>
    </location>
</feature>
<dbReference type="AlphaFoldDB" id="A0A918U305"/>
<evidence type="ECO:0000313" key="2">
    <source>
        <dbReference type="EMBL" id="GGX83548.1"/>
    </source>
</evidence>
<sequence length="131" mass="14095">MRGTRVPGVRDDQRDRAVQRADRRGRGMRRLTAAGTALALVLLLAGCSQEHYDERGKADAPVAGRKGDDTPAEVYNFPDGFGNLATKCVGDGRRGYATTRHVRTEGDGNTTEIVITPANAVVVDDPDCDQP</sequence>
<reference evidence="2" key="1">
    <citation type="journal article" date="2014" name="Int. J. Syst. Evol. Microbiol.">
        <title>Complete genome sequence of Corynebacterium casei LMG S-19264T (=DSM 44701T), isolated from a smear-ripened cheese.</title>
        <authorList>
            <consortium name="US DOE Joint Genome Institute (JGI-PGF)"/>
            <person name="Walter F."/>
            <person name="Albersmeier A."/>
            <person name="Kalinowski J."/>
            <person name="Ruckert C."/>
        </authorList>
    </citation>
    <scope>NUCLEOTIDE SEQUENCE</scope>
    <source>
        <strain evidence="2">JCM 4790</strain>
    </source>
</reference>
<feature type="compositionally biased region" description="Basic and acidic residues" evidence="1">
    <location>
        <begin position="8"/>
        <end position="25"/>
    </location>
</feature>
<organism evidence="2 3">
    <name type="scientific">Streptomyces minutiscleroticus</name>
    <dbReference type="NCBI Taxonomy" id="68238"/>
    <lineage>
        <taxon>Bacteria</taxon>
        <taxon>Bacillati</taxon>
        <taxon>Actinomycetota</taxon>
        <taxon>Actinomycetes</taxon>
        <taxon>Kitasatosporales</taxon>
        <taxon>Streptomycetaceae</taxon>
        <taxon>Streptomyces</taxon>
    </lineage>
</organism>
<dbReference type="EMBL" id="BMVU01000020">
    <property type="protein sequence ID" value="GGX83548.1"/>
    <property type="molecule type" value="Genomic_DNA"/>
</dbReference>
<evidence type="ECO:0000256" key="1">
    <source>
        <dbReference type="SAM" id="MobiDB-lite"/>
    </source>
</evidence>
<evidence type="ECO:0000313" key="3">
    <source>
        <dbReference type="Proteomes" id="UP000619244"/>
    </source>
</evidence>
<proteinExistence type="predicted"/>
<dbReference type="Proteomes" id="UP000619244">
    <property type="component" value="Unassembled WGS sequence"/>
</dbReference>
<accession>A0A918U305</accession>
<name>A0A918U305_9ACTN</name>
<reference evidence="2" key="2">
    <citation type="submission" date="2020-09" db="EMBL/GenBank/DDBJ databases">
        <authorList>
            <person name="Sun Q."/>
            <person name="Ohkuma M."/>
        </authorList>
    </citation>
    <scope>NUCLEOTIDE SEQUENCE</scope>
    <source>
        <strain evidence="2">JCM 4790</strain>
    </source>
</reference>
<gene>
    <name evidence="2" type="ORF">GCM10010358_42350</name>
</gene>
<protein>
    <submittedName>
        <fullName evidence="2">Uncharacterized protein</fullName>
    </submittedName>
</protein>